<reference evidence="1" key="1">
    <citation type="submission" date="2023-06" db="EMBL/GenBank/DDBJ databases">
        <title>Genome-scale phylogeny and comparative genomics of the fungal order Sordariales.</title>
        <authorList>
            <consortium name="Lawrence Berkeley National Laboratory"/>
            <person name="Hensen N."/>
            <person name="Bonometti L."/>
            <person name="Westerberg I."/>
            <person name="Brannstrom I.O."/>
            <person name="Guillou S."/>
            <person name="Cros-Aarteil S."/>
            <person name="Calhoun S."/>
            <person name="Haridas S."/>
            <person name="Kuo A."/>
            <person name="Mondo S."/>
            <person name="Pangilinan J."/>
            <person name="Riley R."/>
            <person name="Labutti K."/>
            <person name="Andreopoulos B."/>
            <person name="Lipzen A."/>
            <person name="Chen C."/>
            <person name="Yanf M."/>
            <person name="Daum C."/>
            <person name="Ng V."/>
            <person name="Clum A."/>
            <person name="Steindorff A."/>
            <person name="Ohm R."/>
            <person name="Martin F."/>
            <person name="Silar P."/>
            <person name="Natvig D."/>
            <person name="Lalanne C."/>
            <person name="Gautier V."/>
            <person name="Ament-Velasquez S.L."/>
            <person name="Kruys A."/>
            <person name="Hutchinson M.I."/>
            <person name="Powell A.J."/>
            <person name="Barry K."/>
            <person name="Miller A.N."/>
            <person name="Grigoriev I.V."/>
            <person name="Debuchy R."/>
            <person name="Gladieux P."/>
            <person name="Thoren M.H."/>
            <person name="Johannesson H."/>
        </authorList>
    </citation>
    <scope>NUCLEOTIDE SEQUENCE</scope>
    <source>
        <strain evidence="1">CBS 606.72</strain>
    </source>
</reference>
<sequence length="139" mass="15646">MSLRKQRLPNDSQPAALPTANLKTITYEEIASSKPSVFIIGPKKREFTLASVLVANQFPGFKRLVNGSFKEHVYAFGYGYLEVTEPDPVGMVIDEPEESPERRVMSSRERKKWVERLGSEAVESADRMVPRPDHSQPIG</sequence>
<evidence type="ECO:0000313" key="1">
    <source>
        <dbReference type="EMBL" id="KAK0627890.1"/>
    </source>
</evidence>
<gene>
    <name evidence="1" type="ORF">B0T14DRAFT_563656</name>
</gene>
<organism evidence="1 2">
    <name type="scientific">Immersiella caudata</name>
    <dbReference type="NCBI Taxonomy" id="314043"/>
    <lineage>
        <taxon>Eukaryota</taxon>
        <taxon>Fungi</taxon>
        <taxon>Dikarya</taxon>
        <taxon>Ascomycota</taxon>
        <taxon>Pezizomycotina</taxon>
        <taxon>Sordariomycetes</taxon>
        <taxon>Sordariomycetidae</taxon>
        <taxon>Sordariales</taxon>
        <taxon>Lasiosphaeriaceae</taxon>
        <taxon>Immersiella</taxon>
    </lineage>
</organism>
<dbReference type="AlphaFoldDB" id="A0AA40C7J3"/>
<accession>A0AA40C7J3</accession>
<dbReference type="EMBL" id="JAULSU010000002">
    <property type="protein sequence ID" value="KAK0627890.1"/>
    <property type="molecule type" value="Genomic_DNA"/>
</dbReference>
<evidence type="ECO:0000313" key="2">
    <source>
        <dbReference type="Proteomes" id="UP001175000"/>
    </source>
</evidence>
<proteinExistence type="predicted"/>
<dbReference type="Proteomes" id="UP001175000">
    <property type="component" value="Unassembled WGS sequence"/>
</dbReference>
<comment type="caution">
    <text evidence="1">The sequence shown here is derived from an EMBL/GenBank/DDBJ whole genome shotgun (WGS) entry which is preliminary data.</text>
</comment>
<protein>
    <submittedName>
        <fullName evidence="1">Uncharacterized protein</fullName>
    </submittedName>
</protein>
<name>A0AA40C7J3_9PEZI</name>
<keyword evidence="2" id="KW-1185">Reference proteome</keyword>